<evidence type="ECO:0000313" key="4">
    <source>
        <dbReference type="Proteomes" id="UP001642483"/>
    </source>
</evidence>
<accession>A0ABP0GQ66</accession>
<feature type="compositionally biased region" description="Basic and acidic residues" evidence="1">
    <location>
        <begin position="233"/>
        <end position="247"/>
    </location>
</feature>
<feature type="chain" id="PRO_5046414087" evidence="2">
    <location>
        <begin position="23"/>
        <end position="298"/>
    </location>
</feature>
<feature type="compositionally biased region" description="Basic residues" evidence="1">
    <location>
        <begin position="200"/>
        <end position="232"/>
    </location>
</feature>
<evidence type="ECO:0000256" key="1">
    <source>
        <dbReference type="SAM" id="MobiDB-lite"/>
    </source>
</evidence>
<feature type="region of interest" description="Disordered" evidence="1">
    <location>
        <begin position="193"/>
        <end position="269"/>
    </location>
</feature>
<feature type="compositionally biased region" description="Basic residues" evidence="1">
    <location>
        <begin position="248"/>
        <end position="263"/>
    </location>
</feature>
<sequence>MLEKMQFFHIIVTSLVLLSSDATNMTSQVNQEKMDRCSYLDIKPGLESRSSDSDVIMTGTVIDLEPEQASRSERIKFEAGNQLAEGRTVTGHVKVWRVIKGSIDDIARKKRGKKRRRWGGKHQRDPHNYLPSSAQLGNISPHNATQVLDNLHAAASYKDGDYPELEVHGLWNSHFCGTFLRKGDTRVFFLRKMKDQHEPRTRKRRELRKKRKNRKGGKHKRKNKRKMGKRKRGSADLKNMSESEGAKWKRMLKKPKSTKRNAKRANETPRFFSVLLVNSEPARISLKNLENVTSFEKK</sequence>
<gene>
    <name evidence="3" type="ORF">CVLEPA_LOCUS27147</name>
</gene>
<organism evidence="3 4">
    <name type="scientific">Clavelina lepadiformis</name>
    <name type="common">Light-bulb sea squirt</name>
    <name type="synonym">Ascidia lepadiformis</name>
    <dbReference type="NCBI Taxonomy" id="159417"/>
    <lineage>
        <taxon>Eukaryota</taxon>
        <taxon>Metazoa</taxon>
        <taxon>Chordata</taxon>
        <taxon>Tunicata</taxon>
        <taxon>Ascidiacea</taxon>
        <taxon>Aplousobranchia</taxon>
        <taxon>Clavelinidae</taxon>
        <taxon>Clavelina</taxon>
    </lineage>
</organism>
<feature type="signal peptide" evidence="2">
    <location>
        <begin position="1"/>
        <end position="22"/>
    </location>
</feature>
<dbReference type="Gene3D" id="2.40.50.120">
    <property type="match status" value="1"/>
</dbReference>
<keyword evidence="4" id="KW-1185">Reference proteome</keyword>
<evidence type="ECO:0000313" key="3">
    <source>
        <dbReference type="EMBL" id="CAK8693857.1"/>
    </source>
</evidence>
<feature type="region of interest" description="Disordered" evidence="1">
    <location>
        <begin position="110"/>
        <end position="132"/>
    </location>
</feature>
<evidence type="ECO:0000256" key="2">
    <source>
        <dbReference type="SAM" id="SignalP"/>
    </source>
</evidence>
<name>A0ABP0GQ66_CLALP</name>
<reference evidence="3 4" key="1">
    <citation type="submission" date="2024-02" db="EMBL/GenBank/DDBJ databases">
        <authorList>
            <person name="Daric V."/>
            <person name="Darras S."/>
        </authorList>
    </citation>
    <scope>NUCLEOTIDE SEQUENCE [LARGE SCALE GENOMIC DNA]</scope>
</reference>
<protein>
    <submittedName>
        <fullName evidence="3">Uncharacterized protein</fullName>
    </submittedName>
</protein>
<dbReference type="EMBL" id="CAWYQH010000141">
    <property type="protein sequence ID" value="CAK8693857.1"/>
    <property type="molecule type" value="Genomic_DNA"/>
</dbReference>
<dbReference type="Proteomes" id="UP001642483">
    <property type="component" value="Unassembled WGS sequence"/>
</dbReference>
<comment type="caution">
    <text evidence="3">The sequence shown here is derived from an EMBL/GenBank/DDBJ whole genome shotgun (WGS) entry which is preliminary data.</text>
</comment>
<feature type="compositionally biased region" description="Basic residues" evidence="1">
    <location>
        <begin position="110"/>
        <end position="121"/>
    </location>
</feature>
<dbReference type="InterPro" id="IPR008993">
    <property type="entry name" value="TIMP-like_OB-fold"/>
</dbReference>
<keyword evidence="2" id="KW-0732">Signal</keyword>
<proteinExistence type="predicted"/>